<feature type="transmembrane region" description="Helical" evidence="1">
    <location>
        <begin position="39"/>
        <end position="58"/>
    </location>
</feature>
<name>A0A1H5USG6_9PROT</name>
<dbReference type="EMBL" id="FNUX01000009">
    <property type="protein sequence ID" value="SEF77956.1"/>
    <property type="molecule type" value="Genomic_DNA"/>
</dbReference>
<sequence length="118" mass="12991">MNDRAVKIPYTLAIIGGAILWQVTAAISNKNEAWDDPFYWSATYPLAILLAGWLGYRFPEKPWRWGYAIMFGQAGMLLLSGSGFGLLPLGMILFGLLALPAAAFAQVTAKIHGYVQKR</sequence>
<evidence type="ECO:0000313" key="3">
    <source>
        <dbReference type="Proteomes" id="UP000236753"/>
    </source>
</evidence>
<keyword evidence="1" id="KW-0812">Transmembrane</keyword>
<reference evidence="2 3" key="1">
    <citation type="submission" date="2016-10" db="EMBL/GenBank/DDBJ databases">
        <authorList>
            <person name="de Groot N.N."/>
        </authorList>
    </citation>
    <scope>NUCLEOTIDE SEQUENCE [LARGE SCALE GENOMIC DNA]</scope>
    <source>
        <strain evidence="2 3">Nm13</strain>
    </source>
</reference>
<keyword evidence="1" id="KW-0472">Membrane</keyword>
<dbReference type="RefSeq" id="WP_103966305.1">
    <property type="nucleotide sequence ID" value="NZ_FNUX01000009.1"/>
</dbReference>
<protein>
    <submittedName>
        <fullName evidence="2">Uncharacterized protein</fullName>
    </submittedName>
</protein>
<dbReference type="AlphaFoldDB" id="A0A1H5USG6"/>
<evidence type="ECO:0000256" key="1">
    <source>
        <dbReference type="SAM" id="Phobius"/>
    </source>
</evidence>
<organism evidence="2 3">
    <name type="scientific">Nitrosomonas ureae</name>
    <dbReference type="NCBI Taxonomy" id="44577"/>
    <lineage>
        <taxon>Bacteria</taxon>
        <taxon>Pseudomonadati</taxon>
        <taxon>Pseudomonadota</taxon>
        <taxon>Betaproteobacteria</taxon>
        <taxon>Nitrosomonadales</taxon>
        <taxon>Nitrosomonadaceae</taxon>
        <taxon>Nitrosomonas</taxon>
    </lineage>
</organism>
<gene>
    <name evidence="2" type="ORF">SAMN05216334_10928</name>
</gene>
<dbReference type="Proteomes" id="UP000236753">
    <property type="component" value="Unassembled WGS sequence"/>
</dbReference>
<evidence type="ECO:0000313" key="2">
    <source>
        <dbReference type="EMBL" id="SEF77956.1"/>
    </source>
</evidence>
<accession>A0A1H5USG6</accession>
<proteinExistence type="predicted"/>
<dbReference type="OrthoDB" id="8550211at2"/>
<feature type="transmembrane region" description="Helical" evidence="1">
    <location>
        <begin position="7"/>
        <end position="27"/>
    </location>
</feature>
<keyword evidence="1" id="KW-1133">Transmembrane helix</keyword>